<sequence length="1047" mass="113451">MSDPQPARPLATGPTPPVPEAVHPAPGAGAPLPGAELWASCLEGLEDVGSVEAGSWSDPAAPDGALLHPLPELGGRFQQTNLLGEGSSARVWRAWDSLLERWVALKVLKAEGSPVLREARAQAQVEHPNVCRIYEAGKGYIVMELVDGPTLAQAGPALDLPRKLDLVRELALGVHAAHARGLVHLDLKLGNVLLQRREDGTFRPVVGDFGMVRTGRRAGGPCPMGTPPYTSPEQLTGDPTLLSARSDVYALGVLLYVLLAGVMPFVATDLEGLLEAIRAGQRIPLAQRRPDLAEDLGRIVERCLARDPRDRYPSARALAEDLGRFLRHEPVEAMGGGWSYRLTQWGRRHRRLAWGVGLGALVLAAGGGLVLARVAYTAEQAEWDTHFVKRVETLRRHLDRTYRLPPHTIDLDLAEARAMRDGIRQEMARQGRAAQAPGHLALGQARYLLDPEDPEALEAFRTAWRLGLHTELARNWLSLALLQEYRKAVAAAGAHPDAAKAATLRAEARARFLEPARAMLVGRGSEDQTRLQHLLEVAQVDAGDRATLLRLARAYRARFPHELDALLEEADVLVAVARDEAKREARTPDARPTGGAPTPWAEAEALLQAALRIAPSHPQVYRRLAEGVLEQEALPGQTPAARRALLAQSRRWLDGGLAVSPADPELWRLRIRHQVRALNLRLALGEAPGAEVRELTARFTDAVAHPDRAILRMVAPWQPLALRAAGAYDLRLPFDLAGLFATVGAEDLPDAYWWLVNAQFQMETGQDARFALGMAVRQAGIRPIPWQAGFKLALTRAEWARLQGEDAAPSLAEAEAILQRRTPATAPELPSETDLRREQALALGTASAWSALAAVLARQEPAMLETPHSLTACLAYLRGRLAVGRHDLQAGRDPRPALAGLVPWLQARLDRGRTTGRAELEAGLAELELLLGRASRSGRTAAYEAGLRACARALATYGPPTRDARRGGTPHKATGGVQGPFLSARIWVLRGELLLALAEQEPGGGRTLAAQARAAFREAVERNLHLARAVAPLVARAQMRANGGGRP</sequence>
<protein>
    <recommendedName>
        <fullName evidence="8">Protein kinase domain-containing protein</fullName>
    </recommendedName>
</protein>
<feature type="transmembrane region" description="Helical" evidence="7">
    <location>
        <begin position="352"/>
        <end position="376"/>
    </location>
</feature>
<dbReference type="SUPFAM" id="SSF56112">
    <property type="entry name" value="Protein kinase-like (PK-like)"/>
    <property type="match status" value="1"/>
</dbReference>
<name>A0AA48GMI6_9BACT</name>
<evidence type="ECO:0000313" key="10">
    <source>
        <dbReference type="Proteomes" id="UP001228113"/>
    </source>
</evidence>
<dbReference type="PROSITE" id="PS50011">
    <property type="entry name" value="PROTEIN_KINASE_DOM"/>
    <property type="match status" value="1"/>
</dbReference>
<dbReference type="InterPro" id="IPR011009">
    <property type="entry name" value="Kinase-like_dom_sf"/>
</dbReference>
<feature type="binding site" evidence="5">
    <location>
        <position position="106"/>
    </location>
    <ligand>
        <name>ATP</name>
        <dbReference type="ChEBI" id="CHEBI:30616"/>
    </ligand>
</feature>
<keyword evidence="7" id="KW-0472">Membrane</keyword>
<feature type="compositionally biased region" description="Low complexity" evidence="6">
    <location>
        <begin position="20"/>
        <end position="30"/>
    </location>
</feature>
<evidence type="ECO:0000313" key="9">
    <source>
        <dbReference type="EMBL" id="BDU75821.1"/>
    </source>
</evidence>
<dbReference type="PROSITE" id="PS00108">
    <property type="entry name" value="PROTEIN_KINASE_ST"/>
    <property type="match status" value="1"/>
</dbReference>
<dbReference type="PANTHER" id="PTHR43289">
    <property type="entry name" value="MITOGEN-ACTIVATED PROTEIN KINASE KINASE KINASE 20-RELATED"/>
    <property type="match status" value="1"/>
</dbReference>
<dbReference type="GO" id="GO:0004674">
    <property type="term" value="F:protein serine/threonine kinase activity"/>
    <property type="evidence" value="ECO:0007669"/>
    <property type="project" value="TreeGrafter"/>
</dbReference>
<feature type="transmembrane region" description="Helical" evidence="7">
    <location>
        <begin position="248"/>
        <end position="268"/>
    </location>
</feature>
<dbReference type="PANTHER" id="PTHR43289:SF34">
    <property type="entry name" value="SERINE_THREONINE-PROTEIN KINASE YBDM-RELATED"/>
    <property type="match status" value="1"/>
</dbReference>
<dbReference type="SMART" id="SM00220">
    <property type="entry name" value="S_TKc"/>
    <property type="match status" value="1"/>
</dbReference>
<dbReference type="InterPro" id="IPR017441">
    <property type="entry name" value="Protein_kinase_ATP_BS"/>
</dbReference>
<dbReference type="Proteomes" id="UP001228113">
    <property type="component" value="Chromosome"/>
</dbReference>
<keyword evidence="3" id="KW-0418">Kinase</keyword>
<accession>A0AA48GMI6</accession>
<keyword evidence="1" id="KW-0808">Transferase</keyword>
<keyword evidence="4 5" id="KW-0067">ATP-binding</keyword>
<proteinExistence type="predicted"/>
<dbReference type="PROSITE" id="PS00107">
    <property type="entry name" value="PROTEIN_KINASE_ATP"/>
    <property type="match status" value="1"/>
</dbReference>
<dbReference type="GO" id="GO:0005524">
    <property type="term" value="F:ATP binding"/>
    <property type="evidence" value="ECO:0007669"/>
    <property type="project" value="UniProtKB-UniRule"/>
</dbReference>
<evidence type="ECO:0000256" key="5">
    <source>
        <dbReference type="PROSITE-ProRule" id="PRU10141"/>
    </source>
</evidence>
<reference evidence="9" key="1">
    <citation type="journal article" date="2023" name="Int. J. Syst. Evol. Microbiol.">
        <title>Mesoterricola silvestris gen. nov., sp. nov., Mesoterricola sediminis sp. nov., Geothrix oryzae sp. nov., Geothrix edaphica sp. nov., Geothrix rubra sp. nov., and Geothrix limicola sp. nov., six novel members of Acidobacteriota isolated from soils.</title>
        <authorList>
            <person name="Itoh H."/>
            <person name="Sugisawa Y."/>
            <person name="Mise K."/>
            <person name="Xu Z."/>
            <person name="Kuniyasu M."/>
            <person name="Ushijima N."/>
            <person name="Kawano K."/>
            <person name="Kobayashi E."/>
            <person name="Shiratori Y."/>
            <person name="Masuda Y."/>
            <person name="Senoo K."/>
        </authorList>
    </citation>
    <scope>NUCLEOTIDE SEQUENCE</scope>
    <source>
        <strain evidence="9">W786</strain>
    </source>
</reference>
<dbReference type="InterPro" id="IPR008271">
    <property type="entry name" value="Ser/Thr_kinase_AS"/>
</dbReference>
<dbReference type="RefSeq" id="WP_316411122.1">
    <property type="nucleotide sequence ID" value="NZ_AP027081.1"/>
</dbReference>
<keyword evidence="2 5" id="KW-0547">Nucleotide-binding</keyword>
<feature type="region of interest" description="Disordered" evidence="6">
    <location>
        <begin position="1"/>
        <end position="30"/>
    </location>
</feature>
<feature type="domain" description="Protein kinase" evidence="8">
    <location>
        <begin position="77"/>
        <end position="326"/>
    </location>
</feature>
<evidence type="ECO:0000256" key="7">
    <source>
        <dbReference type="SAM" id="Phobius"/>
    </source>
</evidence>
<keyword evidence="7" id="KW-0812">Transmembrane</keyword>
<evidence type="ECO:0000259" key="8">
    <source>
        <dbReference type="PROSITE" id="PS50011"/>
    </source>
</evidence>
<dbReference type="CDD" id="cd14014">
    <property type="entry name" value="STKc_PknB_like"/>
    <property type="match status" value="1"/>
</dbReference>
<keyword evidence="7" id="KW-1133">Transmembrane helix</keyword>
<dbReference type="Gene3D" id="1.10.510.10">
    <property type="entry name" value="Transferase(Phosphotransferase) domain 1"/>
    <property type="match status" value="1"/>
</dbReference>
<dbReference type="KEGG" id="msea:METESE_07790"/>
<organism evidence="9 10">
    <name type="scientific">Mesoterricola sediminis</name>
    <dbReference type="NCBI Taxonomy" id="2927980"/>
    <lineage>
        <taxon>Bacteria</taxon>
        <taxon>Pseudomonadati</taxon>
        <taxon>Acidobacteriota</taxon>
        <taxon>Holophagae</taxon>
        <taxon>Holophagales</taxon>
        <taxon>Holophagaceae</taxon>
        <taxon>Mesoterricola</taxon>
    </lineage>
</organism>
<evidence type="ECO:0000256" key="3">
    <source>
        <dbReference type="ARBA" id="ARBA00022777"/>
    </source>
</evidence>
<dbReference type="Gene3D" id="3.30.200.20">
    <property type="entry name" value="Phosphorylase Kinase, domain 1"/>
    <property type="match status" value="1"/>
</dbReference>
<dbReference type="AlphaFoldDB" id="A0AA48GMI6"/>
<evidence type="ECO:0000256" key="6">
    <source>
        <dbReference type="SAM" id="MobiDB-lite"/>
    </source>
</evidence>
<evidence type="ECO:0000256" key="2">
    <source>
        <dbReference type="ARBA" id="ARBA00022741"/>
    </source>
</evidence>
<dbReference type="EMBL" id="AP027081">
    <property type="protein sequence ID" value="BDU75821.1"/>
    <property type="molecule type" value="Genomic_DNA"/>
</dbReference>
<dbReference type="InterPro" id="IPR000719">
    <property type="entry name" value="Prot_kinase_dom"/>
</dbReference>
<keyword evidence="10" id="KW-1185">Reference proteome</keyword>
<dbReference type="Pfam" id="PF00069">
    <property type="entry name" value="Pkinase"/>
    <property type="match status" value="1"/>
</dbReference>
<gene>
    <name evidence="9" type="ORF">METESE_07790</name>
</gene>
<evidence type="ECO:0000256" key="4">
    <source>
        <dbReference type="ARBA" id="ARBA00022840"/>
    </source>
</evidence>
<evidence type="ECO:0000256" key="1">
    <source>
        <dbReference type="ARBA" id="ARBA00022679"/>
    </source>
</evidence>